<accession>A0A382U784</accession>
<feature type="transmembrane region" description="Helical" evidence="6">
    <location>
        <begin position="39"/>
        <end position="58"/>
    </location>
</feature>
<keyword evidence="5 6" id="KW-0472">Membrane</keyword>
<dbReference type="PANTHER" id="PTHR39087:SF2">
    <property type="entry name" value="UPF0104 MEMBRANE PROTEIN MJ1595"/>
    <property type="match status" value="1"/>
</dbReference>
<keyword evidence="4 6" id="KW-1133">Transmembrane helix</keyword>
<evidence type="ECO:0000256" key="1">
    <source>
        <dbReference type="ARBA" id="ARBA00004651"/>
    </source>
</evidence>
<keyword evidence="2" id="KW-1003">Cell membrane</keyword>
<evidence type="ECO:0000256" key="3">
    <source>
        <dbReference type="ARBA" id="ARBA00022692"/>
    </source>
</evidence>
<comment type="subcellular location">
    <subcellularLocation>
        <location evidence="1">Cell membrane</location>
        <topology evidence="1">Multi-pass membrane protein</topology>
    </subcellularLocation>
</comment>
<feature type="transmembrane region" description="Helical" evidence="6">
    <location>
        <begin position="145"/>
        <end position="162"/>
    </location>
</feature>
<feature type="transmembrane region" description="Helical" evidence="6">
    <location>
        <begin position="6"/>
        <end position="27"/>
    </location>
</feature>
<dbReference type="Pfam" id="PF03706">
    <property type="entry name" value="LPG_synthase_TM"/>
    <property type="match status" value="1"/>
</dbReference>
<dbReference type="EMBL" id="UINC01141660">
    <property type="protein sequence ID" value="SVD29538.1"/>
    <property type="molecule type" value="Genomic_DNA"/>
</dbReference>
<dbReference type="GO" id="GO:0005886">
    <property type="term" value="C:plasma membrane"/>
    <property type="evidence" value="ECO:0007669"/>
    <property type="project" value="UniProtKB-SubCell"/>
</dbReference>
<evidence type="ECO:0008006" key="8">
    <source>
        <dbReference type="Google" id="ProtNLM"/>
    </source>
</evidence>
<evidence type="ECO:0000256" key="2">
    <source>
        <dbReference type="ARBA" id="ARBA00022475"/>
    </source>
</evidence>
<organism evidence="7">
    <name type="scientific">marine metagenome</name>
    <dbReference type="NCBI Taxonomy" id="408172"/>
    <lineage>
        <taxon>unclassified sequences</taxon>
        <taxon>metagenomes</taxon>
        <taxon>ecological metagenomes</taxon>
    </lineage>
</organism>
<evidence type="ECO:0000256" key="5">
    <source>
        <dbReference type="ARBA" id="ARBA00023136"/>
    </source>
</evidence>
<feature type="transmembrane region" description="Helical" evidence="6">
    <location>
        <begin position="122"/>
        <end position="139"/>
    </location>
</feature>
<proteinExistence type="predicted"/>
<dbReference type="InterPro" id="IPR022791">
    <property type="entry name" value="L-PG_synthase/AglD"/>
</dbReference>
<protein>
    <recommendedName>
        <fullName evidence="8">Flippase-like domain-containing protein</fullName>
    </recommendedName>
</protein>
<feature type="non-terminal residue" evidence="7">
    <location>
        <position position="175"/>
    </location>
</feature>
<dbReference type="PANTHER" id="PTHR39087">
    <property type="entry name" value="UPF0104 MEMBRANE PROTEIN MJ1595"/>
    <property type="match status" value="1"/>
</dbReference>
<gene>
    <name evidence="7" type="ORF">METZ01_LOCUS382392</name>
</gene>
<reference evidence="7" key="1">
    <citation type="submission" date="2018-05" db="EMBL/GenBank/DDBJ databases">
        <authorList>
            <person name="Lanie J.A."/>
            <person name="Ng W.-L."/>
            <person name="Kazmierczak K.M."/>
            <person name="Andrzejewski T.M."/>
            <person name="Davidsen T.M."/>
            <person name="Wayne K.J."/>
            <person name="Tettelin H."/>
            <person name="Glass J.I."/>
            <person name="Rusch D."/>
            <person name="Podicherti R."/>
            <person name="Tsui H.-C.T."/>
            <person name="Winkler M.E."/>
        </authorList>
    </citation>
    <scope>NUCLEOTIDE SEQUENCE</scope>
</reference>
<dbReference type="AlphaFoldDB" id="A0A382U784"/>
<name>A0A382U784_9ZZZZ</name>
<keyword evidence="3 6" id="KW-0812">Transmembrane</keyword>
<evidence type="ECO:0000313" key="7">
    <source>
        <dbReference type="EMBL" id="SVD29538.1"/>
    </source>
</evidence>
<evidence type="ECO:0000256" key="6">
    <source>
        <dbReference type="SAM" id="Phobius"/>
    </source>
</evidence>
<sequence length="175" mass="19792">MKLDNRLILVLVAVIGIYAIFLFVSDYNTISEKISNFKINYLPLILFFVSVSWIPLIIKWHLLLKNCEIDVPLKKSILVFFSGVAFEITPGQVGSLIKAQILKTSSNIPRTKTVPIIAVEKVYDLISAILASIVGIIILGIEPYLIIIAILVLSVIFFFIYYRPASEIFFKRITK</sequence>
<evidence type="ECO:0000256" key="4">
    <source>
        <dbReference type="ARBA" id="ARBA00022989"/>
    </source>
</evidence>